<sequence length="206" mass="25493">MEYKLKGDRFFEEGNYKKYLENYKEYHNIERSQTSQKHYENAKKKYELYNEIQQFLKKDENDYYNLLGVKSDATQKQIRDAYTKLITKFHPDRTKIKESNIVSRNIQRAYTVLSNNNEREKYDYSRRKFKNTNVFRSNSENEVYNNMFNQFAYTSFMTGDTSFHIYNDFDMLNNLLYRSFLRQPRRSNIRRERWDHQNYIKISIFF</sequence>
<gene>
    <name evidence="3" type="ORF">NAPIS_ORF01600</name>
</gene>
<dbReference type="CDD" id="cd06257">
    <property type="entry name" value="DnaJ"/>
    <property type="match status" value="1"/>
</dbReference>
<dbReference type="PANTHER" id="PTHR44360">
    <property type="entry name" value="DNAJ HOMOLOG SUBFAMILY B MEMBER 9"/>
    <property type="match status" value="1"/>
</dbReference>
<dbReference type="InterPro" id="IPR001623">
    <property type="entry name" value="DnaJ_domain"/>
</dbReference>
<dbReference type="GO" id="GO:0005783">
    <property type="term" value="C:endoplasmic reticulum"/>
    <property type="evidence" value="ECO:0007669"/>
    <property type="project" value="TreeGrafter"/>
</dbReference>
<dbReference type="SUPFAM" id="SSF46565">
    <property type="entry name" value="Chaperone J-domain"/>
    <property type="match status" value="1"/>
</dbReference>
<dbReference type="HOGENOM" id="CLU_107282_0_0_1"/>
<accession>T0MIJ4</accession>
<dbReference type="InterPro" id="IPR036869">
    <property type="entry name" value="J_dom_sf"/>
</dbReference>
<evidence type="ECO:0000259" key="2">
    <source>
        <dbReference type="PROSITE" id="PS50076"/>
    </source>
</evidence>
<keyword evidence="4" id="KW-1185">Reference proteome</keyword>
<dbReference type="EMBL" id="KE647232">
    <property type="protein sequence ID" value="EQB60815.1"/>
    <property type="molecule type" value="Genomic_DNA"/>
</dbReference>
<dbReference type="GO" id="GO:0051087">
    <property type="term" value="F:protein-folding chaperone binding"/>
    <property type="evidence" value="ECO:0007669"/>
    <property type="project" value="TreeGrafter"/>
</dbReference>
<dbReference type="InterPro" id="IPR051948">
    <property type="entry name" value="Hsp70_co-chaperone_J-domain"/>
</dbReference>
<dbReference type="Proteomes" id="UP000053780">
    <property type="component" value="Unassembled WGS sequence"/>
</dbReference>
<name>T0MIJ4_9MICR</name>
<evidence type="ECO:0000313" key="4">
    <source>
        <dbReference type="Proteomes" id="UP000053780"/>
    </source>
</evidence>
<dbReference type="AlphaFoldDB" id="T0MIJ4"/>
<dbReference type="Gene3D" id="1.10.287.110">
    <property type="entry name" value="DnaJ domain"/>
    <property type="match status" value="1"/>
</dbReference>
<proteinExistence type="predicted"/>
<evidence type="ECO:0000313" key="3">
    <source>
        <dbReference type="EMBL" id="EQB60815.1"/>
    </source>
</evidence>
<reference evidence="3 4" key="1">
    <citation type="journal article" date="2013" name="BMC Genomics">
        <title>Genome sequencing and comparative genomics of honey bee microsporidia, Nosema apis reveal novel insights into host-parasite interactions.</title>
        <authorList>
            <person name="Chen Yp."/>
            <person name="Pettis J.S."/>
            <person name="Zhao Y."/>
            <person name="Liu X."/>
            <person name="Tallon L.J."/>
            <person name="Sadzewicz L.D."/>
            <person name="Li R."/>
            <person name="Zheng H."/>
            <person name="Huang S."/>
            <person name="Zhang X."/>
            <person name="Hamilton M.C."/>
            <person name="Pernal S.F."/>
            <person name="Melathopoulos A.P."/>
            <person name="Yan X."/>
            <person name="Evans J.D."/>
        </authorList>
    </citation>
    <scope>NUCLEOTIDE SEQUENCE [LARGE SCALE GENOMIC DNA]</scope>
    <source>
        <strain evidence="3 4">BRL 01</strain>
    </source>
</reference>
<feature type="domain" description="J" evidence="2">
    <location>
        <begin position="62"/>
        <end position="126"/>
    </location>
</feature>
<evidence type="ECO:0000256" key="1">
    <source>
        <dbReference type="ARBA" id="ARBA00023186"/>
    </source>
</evidence>
<dbReference type="VEuPathDB" id="MicrosporidiaDB:NAPIS_ORF01600"/>
<dbReference type="GO" id="GO:0051787">
    <property type="term" value="F:misfolded protein binding"/>
    <property type="evidence" value="ECO:0007669"/>
    <property type="project" value="TreeGrafter"/>
</dbReference>
<dbReference type="PROSITE" id="PS50076">
    <property type="entry name" value="DNAJ_2"/>
    <property type="match status" value="1"/>
</dbReference>
<keyword evidence="1" id="KW-0143">Chaperone</keyword>
<dbReference type="OrthoDB" id="10250354at2759"/>
<dbReference type="PRINTS" id="PR00625">
    <property type="entry name" value="JDOMAIN"/>
</dbReference>
<organism evidence="3 4">
    <name type="scientific">Vairimorpha apis BRL 01</name>
    <dbReference type="NCBI Taxonomy" id="1037528"/>
    <lineage>
        <taxon>Eukaryota</taxon>
        <taxon>Fungi</taxon>
        <taxon>Fungi incertae sedis</taxon>
        <taxon>Microsporidia</taxon>
        <taxon>Nosematidae</taxon>
        <taxon>Vairimorpha</taxon>
    </lineage>
</organism>
<dbReference type="SMART" id="SM00271">
    <property type="entry name" value="DnaJ"/>
    <property type="match status" value="1"/>
</dbReference>
<dbReference type="PANTHER" id="PTHR44360:SF1">
    <property type="entry name" value="DNAJ HOMOLOG SUBFAMILY B MEMBER 9"/>
    <property type="match status" value="1"/>
</dbReference>
<dbReference type="Pfam" id="PF00226">
    <property type="entry name" value="DnaJ"/>
    <property type="match status" value="1"/>
</dbReference>
<dbReference type="GO" id="GO:0036503">
    <property type="term" value="P:ERAD pathway"/>
    <property type="evidence" value="ECO:0007669"/>
    <property type="project" value="TreeGrafter"/>
</dbReference>
<protein>
    <submittedName>
        <fullName evidence="3">Chaperone protein</fullName>
    </submittedName>
</protein>